<dbReference type="PANTHER" id="PTHR40115:SF1">
    <property type="entry name" value="INNER MEMBRANE PROTEIN WITH PEPSY TM HELIX"/>
    <property type="match status" value="1"/>
</dbReference>
<comment type="caution">
    <text evidence="2">The sequence shown here is derived from an EMBL/GenBank/DDBJ whole genome shotgun (WGS) entry which is preliminary data.</text>
</comment>
<dbReference type="Proteomes" id="UP001596050">
    <property type="component" value="Unassembled WGS sequence"/>
</dbReference>
<name>A0ABW0L7Y9_9BURK</name>
<protein>
    <submittedName>
        <fullName evidence="2">PepSY-associated TM helix domain-containing protein</fullName>
    </submittedName>
</protein>
<proteinExistence type="predicted"/>
<evidence type="ECO:0000313" key="3">
    <source>
        <dbReference type="Proteomes" id="UP001596050"/>
    </source>
</evidence>
<dbReference type="InterPro" id="IPR032307">
    <property type="entry name" value="PepSY_TM-like_2"/>
</dbReference>
<keyword evidence="1" id="KW-0812">Transmembrane</keyword>
<accession>A0ABW0L7Y9</accession>
<dbReference type="EMBL" id="JBHSMU010000015">
    <property type="protein sequence ID" value="MFC5461975.1"/>
    <property type="molecule type" value="Genomic_DNA"/>
</dbReference>
<keyword evidence="1" id="KW-1133">Transmembrane helix</keyword>
<dbReference type="PANTHER" id="PTHR40115">
    <property type="entry name" value="INNER MEMBRANE PROTEIN WITH PEPSY TM HELIX"/>
    <property type="match status" value="1"/>
</dbReference>
<keyword evidence="1" id="KW-0472">Membrane</keyword>
<sequence>MSVQNPPGPSVASNVAPASALPGARRSLWLKTLHQWHWISSAICLMAMLLFSITGFTLNHAAQIEAKPQVTRQKATVPAALLPGLQSYAEQHVDGEAPVPPQLVEWANGAFPVNLRGRSAEWSEEDAYIALPRPGGDAWLRVGLDGRAEYEVTSRGAISWLNDLHKGRNTGPVWSWFIDLFALASLVFCITGFLIMKIHAANRPSTWPVIGFGIVLPAVLALLFIH</sequence>
<keyword evidence="3" id="KW-1185">Reference proteome</keyword>
<organism evidence="2 3">
    <name type="scientific">Massilia niabensis</name>
    <dbReference type="NCBI Taxonomy" id="544910"/>
    <lineage>
        <taxon>Bacteria</taxon>
        <taxon>Pseudomonadati</taxon>
        <taxon>Pseudomonadota</taxon>
        <taxon>Betaproteobacteria</taxon>
        <taxon>Burkholderiales</taxon>
        <taxon>Oxalobacteraceae</taxon>
        <taxon>Telluria group</taxon>
        <taxon>Massilia</taxon>
    </lineage>
</organism>
<reference evidence="3" key="1">
    <citation type="journal article" date="2019" name="Int. J. Syst. Evol. Microbiol.">
        <title>The Global Catalogue of Microorganisms (GCM) 10K type strain sequencing project: providing services to taxonomists for standard genome sequencing and annotation.</title>
        <authorList>
            <consortium name="The Broad Institute Genomics Platform"/>
            <consortium name="The Broad Institute Genome Sequencing Center for Infectious Disease"/>
            <person name="Wu L."/>
            <person name="Ma J."/>
        </authorList>
    </citation>
    <scope>NUCLEOTIDE SEQUENCE [LARGE SCALE GENOMIC DNA]</scope>
    <source>
        <strain evidence="3">KACC 12649</strain>
    </source>
</reference>
<feature type="transmembrane region" description="Helical" evidence="1">
    <location>
        <begin position="36"/>
        <end position="58"/>
    </location>
</feature>
<dbReference type="RefSeq" id="WP_379785425.1">
    <property type="nucleotide sequence ID" value="NZ_JBHSMU010000015.1"/>
</dbReference>
<evidence type="ECO:0000256" key="1">
    <source>
        <dbReference type="SAM" id="Phobius"/>
    </source>
</evidence>
<evidence type="ECO:0000313" key="2">
    <source>
        <dbReference type="EMBL" id="MFC5461975.1"/>
    </source>
</evidence>
<feature type="transmembrane region" description="Helical" evidence="1">
    <location>
        <begin position="173"/>
        <end position="195"/>
    </location>
</feature>
<gene>
    <name evidence="2" type="ORF">ACFPN5_19350</name>
</gene>
<dbReference type="Pfam" id="PF16357">
    <property type="entry name" value="PepSY_TM_like_2"/>
    <property type="match status" value="1"/>
</dbReference>
<feature type="transmembrane region" description="Helical" evidence="1">
    <location>
        <begin position="207"/>
        <end position="225"/>
    </location>
</feature>